<dbReference type="PANTHER" id="PTHR46193">
    <property type="entry name" value="6-PHOSPHOGLUCONATE PHOSPHATASE"/>
    <property type="match status" value="1"/>
</dbReference>
<comment type="similarity">
    <text evidence="2">Belongs to the HAD-like hydrolase superfamily. CbbY/CbbZ/Gph/YieH family.</text>
</comment>
<dbReference type="InterPro" id="IPR051600">
    <property type="entry name" value="Beta-PGM-like"/>
</dbReference>
<dbReference type="SUPFAM" id="SSF56784">
    <property type="entry name" value="HAD-like"/>
    <property type="match status" value="1"/>
</dbReference>
<name>A0AAU1I9L4_9ACTN</name>
<dbReference type="SFLD" id="SFLDG01129">
    <property type="entry name" value="C1.5:_HAD__Beta-PGM__Phosphata"/>
    <property type="match status" value="1"/>
</dbReference>
<keyword evidence="3" id="KW-0479">Metal-binding</keyword>
<protein>
    <submittedName>
        <fullName evidence="5">HAD family phosphatase</fullName>
    </submittedName>
</protein>
<dbReference type="InterPro" id="IPR023214">
    <property type="entry name" value="HAD_sf"/>
</dbReference>
<comment type="cofactor">
    <cofactor evidence="1">
        <name>Mg(2+)</name>
        <dbReference type="ChEBI" id="CHEBI:18420"/>
    </cofactor>
</comment>
<dbReference type="InterPro" id="IPR036412">
    <property type="entry name" value="HAD-like_sf"/>
</dbReference>
<proteinExistence type="inferred from homology"/>
<dbReference type="Gene3D" id="3.40.50.1000">
    <property type="entry name" value="HAD superfamily/HAD-like"/>
    <property type="match status" value="1"/>
</dbReference>
<evidence type="ECO:0000256" key="3">
    <source>
        <dbReference type="ARBA" id="ARBA00022723"/>
    </source>
</evidence>
<dbReference type="GO" id="GO:0046872">
    <property type="term" value="F:metal ion binding"/>
    <property type="evidence" value="ECO:0007669"/>
    <property type="project" value="UniProtKB-KW"/>
</dbReference>
<accession>A0AAU1I9L4</accession>
<keyword evidence="4" id="KW-0460">Magnesium</keyword>
<evidence type="ECO:0000313" key="5">
    <source>
        <dbReference type="EMBL" id="WTP91485.1"/>
    </source>
</evidence>
<dbReference type="PANTHER" id="PTHR46193:SF10">
    <property type="entry name" value="6-PHOSPHOGLUCONATE PHOSPHATASE"/>
    <property type="match status" value="1"/>
</dbReference>
<evidence type="ECO:0000256" key="4">
    <source>
        <dbReference type="ARBA" id="ARBA00022842"/>
    </source>
</evidence>
<reference evidence="5" key="1">
    <citation type="submission" date="2022-10" db="EMBL/GenBank/DDBJ databases">
        <title>The complete genomes of actinobacterial strains from the NBC collection.</title>
        <authorList>
            <person name="Joergensen T.S."/>
            <person name="Alvarez Arevalo M."/>
            <person name="Sterndorff E.B."/>
            <person name="Faurdal D."/>
            <person name="Vuksanovic O."/>
            <person name="Mourched A.-S."/>
            <person name="Charusanti P."/>
            <person name="Shaw S."/>
            <person name="Blin K."/>
            <person name="Weber T."/>
        </authorList>
    </citation>
    <scope>NUCLEOTIDE SEQUENCE</scope>
    <source>
        <strain evidence="5">NBC 00180</strain>
    </source>
</reference>
<dbReference type="Gene3D" id="1.10.150.240">
    <property type="entry name" value="Putative phosphatase, domain 2"/>
    <property type="match status" value="1"/>
</dbReference>
<evidence type="ECO:0000256" key="1">
    <source>
        <dbReference type="ARBA" id="ARBA00001946"/>
    </source>
</evidence>
<dbReference type="SFLD" id="SFLDS00003">
    <property type="entry name" value="Haloacid_Dehalogenase"/>
    <property type="match status" value="1"/>
</dbReference>
<dbReference type="GO" id="GO:0003824">
    <property type="term" value="F:catalytic activity"/>
    <property type="evidence" value="ECO:0007669"/>
    <property type="project" value="UniProtKB-ARBA"/>
</dbReference>
<gene>
    <name evidence="5" type="ORF">OG477_42230</name>
</gene>
<dbReference type="InterPro" id="IPR006439">
    <property type="entry name" value="HAD-SF_hydro_IA"/>
</dbReference>
<dbReference type="CDD" id="cd07505">
    <property type="entry name" value="HAD_BPGM-like"/>
    <property type="match status" value="1"/>
</dbReference>
<dbReference type="NCBIfam" id="TIGR01509">
    <property type="entry name" value="HAD-SF-IA-v3"/>
    <property type="match status" value="1"/>
</dbReference>
<dbReference type="InterPro" id="IPR023198">
    <property type="entry name" value="PGP-like_dom2"/>
</dbReference>
<dbReference type="Pfam" id="PF00702">
    <property type="entry name" value="Hydrolase"/>
    <property type="match status" value="1"/>
</dbReference>
<dbReference type="EMBL" id="CP108140">
    <property type="protein sequence ID" value="WTP91485.1"/>
    <property type="molecule type" value="Genomic_DNA"/>
</dbReference>
<organism evidence="5">
    <name type="scientific">Streptomyces sp. NBC_00180</name>
    <dbReference type="NCBI Taxonomy" id="2903632"/>
    <lineage>
        <taxon>Bacteria</taxon>
        <taxon>Bacillati</taxon>
        <taxon>Actinomycetota</taxon>
        <taxon>Actinomycetes</taxon>
        <taxon>Kitasatosporales</taxon>
        <taxon>Streptomycetaceae</taxon>
        <taxon>Streptomyces</taxon>
    </lineage>
</organism>
<dbReference type="AlphaFoldDB" id="A0AAU1I9L4"/>
<evidence type="ECO:0000256" key="2">
    <source>
        <dbReference type="ARBA" id="ARBA00006171"/>
    </source>
</evidence>
<sequence length="236" mass="24465">MKNAAVVNPYPMTVAQQHAEAVLFDCDGLLLDTEPLQALAERCFLLSLGGIWYHRPHVLSPGRSIPDTAALLAREAGVDMPDDEAAAQLLHYFGRATEWASLPLMPGAAALLDTLDETGTTLAITSNLPEPLLGRLLDEAGLRGRFVVAVGAGGDLAPKPAPDVHRAACSLLGVAPEKAHALESSQPGVDAAHAAGLAVTGVAADPLQLNGCRQVGWLGSLTPQHLGVAVHGLPRG</sequence>